<comment type="caution">
    <text evidence="1">The sequence shown here is derived from an EMBL/GenBank/DDBJ whole genome shotgun (WGS) entry which is preliminary data.</text>
</comment>
<keyword evidence="2" id="KW-1185">Reference proteome</keyword>
<evidence type="ECO:0000313" key="2">
    <source>
        <dbReference type="Proteomes" id="UP000826656"/>
    </source>
</evidence>
<proteinExistence type="predicted"/>
<gene>
    <name evidence="1" type="ORF">KY290_033598</name>
</gene>
<sequence>MVYFKDLTSPSSNSQYLVISDHKSSEVETKLLIEKPLGGQYASLWPYLGELPGLDDWILEYNSRPPKAWTHYLLTGGPVDPLMTTFSGEGATSVELVFQTRSSDLPMKKYRKGKFSTQTHCWKKVRPPPDMSKAIDLHVVDTTDNIISSSWTLTAIKEPGNVNVLETKPQDSAESVERPNSRKYFLIPRTVQTVTYIYHERTMANVKINSPKNPATS</sequence>
<name>A0ABQ7U4D6_SOLTU</name>
<organism evidence="1 2">
    <name type="scientific">Solanum tuberosum</name>
    <name type="common">Potato</name>
    <dbReference type="NCBI Taxonomy" id="4113"/>
    <lineage>
        <taxon>Eukaryota</taxon>
        <taxon>Viridiplantae</taxon>
        <taxon>Streptophyta</taxon>
        <taxon>Embryophyta</taxon>
        <taxon>Tracheophyta</taxon>
        <taxon>Spermatophyta</taxon>
        <taxon>Magnoliopsida</taxon>
        <taxon>eudicotyledons</taxon>
        <taxon>Gunneridae</taxon>
        <taxon>Pentapetalae</taxon>
        <taxon>asterids</taxon>
        <taxon>lamiids</taxon>
        <taxon>Solanales</taxon>
        <taxon>Solanaceae</taxon>
        <taxon>Solanoideae</taxon>
        <taxon>Solaneae</taxon>
        <taxon>Solanum</taxon>
    </lineage>
</organism>
<accession>A0ABQ7U4D6</accession>
<dbReference type="Proteomes" id="UP000826656">
    <property type="component" value="Unassembled WGS sequence"/>
</dbReference>
<evidence type="ECO:0000313" key="1">
    <source>
        <dbReference type="EMBL" id="KAH0740555.1"/>
    </source>
</evidence>
<dbReference type="EMBL" id="JAIVGD010000026">
    <property type="protein sequence ID" value="KAH0740555.1"/>
    <property type="molecule type" value="Genomic_DNA"/>
</dbReference>
<protein>
    <submittedName>
        <fullName evidence="1">Uncharacterized protein</fullName>
    </submittedName>
</protein>
<reference evidence="1 2" key="1">
    <citation type="journal article" date="2021" name="bioRxiv">
        <title>Chromosome-scale and haplotype-resolved genome assembly of a tetraploid potato cultivar.</title>
        <authorList>
            <person name="Sun H."/>
            <person name="Jiao W.-B."/>
            <person name="Krause K."/>
            <person name="Campoy J.A."/>
            <person name="Goel M."/>
            <person name="Folz-Donahue K."/>
            <person name="Kukat C."/>
            <person name="Huettel B."/>
            <person name="Schneeberger K."/>
        </authorList>
    </citation>
    <scope>NUCLEOTIDE SEQUENCE [LARGE SCALE GENOMIC DNA]</scope>
    <source>
        <strain evidence="1">SolTubOtavaFocal</strain>
        <tissue evidence="1">Leaves</tissue>
    </source>
</reference>